<evidence type="ECO:0000256" key="1">
    <source>
        <dbReference type="ARBA" id="ARBA00005854"/>
    </source>
</evidence>
<comment type="caution">
    <text evidence="7">The sequence shown here is derived from an EMBL/GenBank/DDBJ whole genome shotgun (WGS) entry which is preliminary data.</text>
</comment>
<dbReference type="InterPro" id="IPR050857">
    <property type="entry name" value="D-2-hydroxyacid_DH"/>
</dbReference>
<feature type="domain" description="D-isomer specific 2-hydroxyacid dehydrogenase catalytic" evidence="5">
    <location>
        <begin position="50"/>
        <end position="330"/>
    </location>
</feature>
<evidence type="ECO:0000256" key="4">
    <source>
        <dbReference type="RuleBase" id="RU003719"/>
    </source>
</evidence>
<evidence type="ECO:0000259" key="5">
    <source>
        <dbReference type="Pfam" id="PF00389"/>
    </source>
</evidence>
<dbReference type="InterPro" id="IPR036291">
    <property type="entry name" value="NAD(P)-bd_dom_sf"/>
</dbReference>
<evidence type="ECO:0000256" key="3">
    <source>
        <dbReference type="ARBA" id="ARBA00023027"/>
    </source>
</evidence>
<dbReference type="PANTHER" id="PTHR42789:SF1">
    <property type="entry name" value="D-ISOMER SPECIFIC 2-HYDROXYACID DEHYDROGENASE FAMILY PROTEIN (AFU_ORTHOLOGUE AFUA_6G10090)"/>
    <property type="match status" value="1"/>
</dbReference>
<dbReference type="EMBL" id="BAAAQK010000025">
    <property type="protein sequence ID" value="GAA1871691.1"/>
    <property type="molecule type" value="Genomic_DNA"/>
</dbReference>
<proteinExistence type="inferred from homology"/>
<dbReference type="InterPro" id="IPR029753">
    <property type="entry name" value="D-isomer_DH_CS"/>
</dbReference>
<sequence length="339" mass="35385">MTTDSSDAVVSMPAVYVSDPVHVDVLRGLEAWARVFLGYGADAVDYVDVRSYVDAVLLRGEAFTAEMIVASPRLKIIARHGVGTDNVDLRAAADHGIWVTVTPGANSRAVAELVFALTLSLVRNVSSATAFARSRSWDELRGGLTGVEISGRVLGLIGFGRIGQAVLEIARGGFGMPVLVHDPFVERGVIEGLGGRCVGLDELLGGSDIVSLHLPLVDSTRKIMGREELRSMRPGSFLVNTARGELVDEAALVECLRNGPLAGAALDVVEHEPDSGGGLGAGELLGAPLDNVLVTPHIGAQTAESMLRVGRAAVASIWQALNGDVPDGVVVAPGRTMSA</sequence>
<dbReference type="SUPFAM" id="SSF51735">
    <property type="entry name" value="NAD(P)-binding Rossmann-fold domains"/>
    <property type="match status" value="1"/>
</dbReference>
<keyword evidence="2 4" id="KW-0560">Oxidoreductase</keyword>
<feature type="domain" description="D-isomer specific 2-hydroxyacid dehydrogenase NAD-binding" evidence="6">
    <location>
        <begin position="115"/>
        <end position="299"/>
    </location>
</feature>
<evidence type="ECO:0000259" key="6">
    <source>
        <dbReference type="Pfam" id="PF02826"/>
    </source>
</evidence>
<dbReference type="Pfam" id="PF02826">
    <property type="entry name" value="2-Hacid_dh_C"/>
    <property type="match status" value="1"/>
</dbReference>
<dbReference type="Gene3D" id="3.40.50.720">
    <property type="entry name" value="NAD(P)-binding Rossmann-like Domain"/>
    <property type="match status" value="2"/>
</dbReference>
<dbReference type="Proteomes" id="UP001500449">
    <property type="component" value="Unassembled WGS sequence"/>
</dbReference>
<name>A0ABN2NJE4_9PSEU</name>
<dbReference type="InterPro" id="IPR006140">
    <property type="entry name" value="D-isomer_DH_NAD-bd"/>
</dbReference>
<reference evidence="7 8" key="1">
    <citation type="journal article" date="2019" name="Int. J. Syst. Evol. Microbiol.">
        <title>The Global Catalogue of Microorganisms (GCM) 10K type strain sequencing project: providing services to taxonomists for standard genome sequencing and annotation.</title>
        <authorList>
            <consortium name="The Broad Institute Genomics Platform"/>
            <consortium name="The Broad Institute Genome Sequencing Center for Infectious Disease"/>
            <person name="Wu L."/>
            <person name="Ma J."/>
        </authorList>
    </citation>
    <scope>NUCLEOTIDE SEQUENCE [LARGE SCALE GENOMIC DNA]</scope>
    <source>
        <strain evidence="7 8">JCM 16009</strain>
    </source>
</reference>
<dbReference type="SUPFAM" id="SSF52283">
    <property type="entry name" value="Formate/glycerate dehydrogenase catalytic domain-like"/>
    <property type="match status" value="1"/>
</dbReference>
<accession>A0ABN2NJE4</accession>
<evidence type="ECO:0000313" key="7">
    <source>
        <dbReference type="EMBL" id="GAA1871691.1"/>
    </source>
</evidence>
<dbReference type="PANTHER" id="PTHR42789">
    <property type="entry name" value="D-ISOMER SPECIFIC 2-HYDROXYACID DEHYDROGENASE FAMILY PROTEIN (AFU_ORTHOLOGUE AFUA_6G10090)"/>
    <property type="match status" value="1"/>
</dbReference>
<protein>
    <submittedName>
        <fullName evidence="7">Hydroxyacid dehydrogenase</fullName>
    </submittedName>
</protein>
<dbReference type="InterPro" id="IPR006139">
    <property type="entry name" value="D-isomer_2_OHA_DH_cat_dom"/>
</dbReference>
<keyword evidence="8" id="KW-1185">Reference proteome</keyword>
<evidence type="ECO:0000313" key="8">
    <source>
        <dbReference type="Proteomes" id="UP001500449"/>
    </source>
</evidence>
<dbReference type="CDD" id="cd12173">
    <property type="entry name" value="PGDH_4"/>
    <property type="match status" value="1"/>
</dbReference>
<organism evidence="7 8">
    <name type="scientific">Pseudonocardia ailaonensis</name>
    <dbReference type="NCBI Taxonomy" id="367279"/>
    <lineage>
        <taxon>Bacteria</taxon>
        <taxon>Bacillati</taxon>
        <taxon>Actinomycetota</taxon>
        <taxon>Actinomycetes</taxon>
        <taxon>Pseudonocardiales</taxon>
        <taxon>Pseudonocardiaceae</taxon>
        <taxon>Pseudonocardia</taxon>
    </lineage>
</organism>
<evidence type="ECO:0000256" key="2">
    <source>
        <dbReference type="ARBA" id="ARBA00023002"/>
    </source>
</evidence>
<comment type="similarity">
    <text evidence="1 4">Belongs to the D-isomer specific 2-hydroxyacid dehydrogenase family.</text>
</comment>
<keyword evidence="3" id="KW-0520">NAD</keyword>
<dbReference type="PROSITE" id="PS00671">
    <property type="entry name" value="D_2_HYDROXYACID_DH_3"/>
    <property type="match status" value="1"/>
</dbReference>
<gene>
    <name evidence="7" type="ORF">GCM10009836_60670</name>
</gene>
<dbReference type="Pfam" id="PF00389">
    <property type="entry name" value="2-Hacid_dh"/>
    <property type="match status" value="1"/>
</dbReference>
<dbReference type="PROSITE" id="PS00670">
    <property type="entry name" value="D_2_HYDROXYACID_DH_2"/>
    <property type="match status" value="1"/>
</dbReference>